<evidence type="ECO:0000313" key="3">
    <source>
        <dbReference type="Proteomes" id="UP000828390"/>
    </source>
</evidence>
<comment type="caution">
    <text evidence="2">The sequence shown here is derived from an EMBL/GenBank/DDBJ whole genome shotgun (WGS) entry which is preliminary data.</text>
</comment>
<name>A0A9D4BF18_DREPO</name>
<reference evidence="2" key="1">
    <citation type="journal article" date="2019" name="bioRxiv">
        <title>The Genome of the Zebra Mussel, Dreissena polymorpha: A Resource for Invasive Species Research.</title>
        <authorList>
            <person name="McCartney M.A."/>
            <person name="Auch B."/>
            <person name="Kono T."/>
            <person name="Mallez S."/>
            <person name="Zhang Y."/>
            <person name="Obille A."/>
            <person name="Becker A."/>
            <person name="Abrahante J.E."/>
            <person name="Garbe J."/>
            <person name="Badalamenti J.P."/>
            <person name="Herman A."/>
            <person name="Mangelson H."/>
            <person name="Liachko I."/>
            <person name="Sullivan S."/>
            <person name="Sone E.D."/>
            <person name="Koren S."/>
            <person name="Silverstein K.A.T."/>
            <person name="Beckman K.B."/>
            <person name="Gohl D.M."/>
        </authorList>
    </citation>
    <scope>NUCLEOTIDE SEQUENCE</scope>
    <source>
        <strain evidence="2">Duluth1</strain>
        <tissue evidence="2">Whole animal</tissue>
    </source>
</reference>
<dbReference type="PANTHER" id="PTHR45823">
    <property type="entry name" value="T-SNARE COILED-COIL HOMOLOGY DOMAIN-CONTAINING PROTEIN"/>
    <property type="match status" value="1"/>
</dbReference>
<evidence type="ECO:0000313" key="2">
    <source>
        <dbReference type="EMBL" id="KAH3700620.1"/>
    </source>
</evidence>
<dbReference type="Proteomes" id="UP000828390">
    <property type="component" value="Unassembled WGS sequence"/>
</dbReference>
<gene>
    <name evidence="2" type="ORF">DPMN_075597</name>
</gene>
<dbReference type="EMBL" id="JAIWYP010000015">
    <property type="protein sequence ID" value="KAH3700620.1"/>
    <property type="molecule type" value="Genomic_DNA"/>
</dbReference>
<sequence length="265" mass="30228">MEEDHHNAQQHVKRRRQAPHVKPDSFTGEEDWDQYISYFEDCAELAQWSEKEKLLYLSTSLKQQARVHYSSLPSHEKRSYKVLTAQLEQRFGRKRQSTRWLSKIQNRTRGKTETVAAFDDEIRLYAQKAFVSLGPEAQEMLALEHFLKSFSPEMRCRLMGKGCRTIREAVEVVERYEDILGRSTTGAGGSLIRGVIENRKGSGDTGESQDVRSLENIQCSIKRIEQRLDTLEASSSISSSNSSRNATRAGQKIISIEVVQGTITN</sequence>
<reference evidence="2" key="2">
    <citation type="submission" date="2020-11" db="EMBL/GenBank/DDBJ databases">
        <authorList>
            <person name="McCartney M.A."/>
            <person name="Auch B."/>
            <person name="Kono T."/>
            <person name="Mallez S."/>
            <person name="Becker A."/>
            <person name="Gohl D.M."/>
            <person name="Silverstein K.A.T."/>
            <person name="Koren S."/>
            <person name="Bechman K.B."/>
            <person name="Herman A."/>
            <person name="Abrahante J.E."/>
            <person name="Garbe J."/>
        </authorList>
    </citation>
    <scope>NUCLEOTIDE SEQUENCE</scope>
    <source>
        <strain evidence="2">Duluth1</strain>
        <tissue evidence="2">Whole animal</tissue>
    </source>
</reference>
<accession>A0A9D4BF18</accession>
<dbReference type="AlphaFoldDB" id="A0A9D4BF18"/>
<feature type="region of interest" description="Disordered" evidence="1">
    <location>
        <begin position="1"/>
        <end position="26"/>
    </location>
</feature>
<evidence type="ECO:0000256" key="1">
    <source>
        <dbReference type="SAM" id="MobiDB-lite"/>
    </source>
</evidence>
<proteinExistence type="predicted"/>
<dbReference type="PANTHER" id="PTHR45823:SF1">
    <property type="entry name" value="T-SNARE COILED-COIL HOMOLOGY DOMAIN-CONTAINING PROTEIN"/>
    <property type="match status" value="1"/>
</dbReference>
<protein>
    <recommendedName>
        <fullName evidence="4">Retrotransposon gag domain-containing protein</fullName>
    </recommendedName>
</protein>
<organism evidence="2 3">
    <name type="scientific">Dreissena polymorpha</name>
    <name type="common">Zebra mussel</name>
    <name type="synonym">Mytilus polymorpha</name>
    <dbReference type="NCBI Taxonomy" id="45954"/>
    <lineage>
        <taxon>Eukaryota</taxon>
        <taxon>Metazoa</taxon>
        <taxon>Spiralia</taxon>
        <taxon>Lophotrochozoa</taxon>
        <taxon>Mollusca</taxon>
        <taxon>Bivalvia</taxon>
        <taxon>Autobranchia</taxon>
        <taxon>Heteroconchia</taxon>
        <taxon>Euheterodonta</taxon>
        <taxon>Imparidentia</taxon>
        <taxon>Neoheterodontei</taxon>
        <taxon>Myida</taxon>
        <taxon>Dreissenoidea</taxon>
        <taxon>Dreissenidae</taxon>
        <taxon>Dreissena</taxon>
    </lineage>
</organism>
<evidence type="ECO:0008006" key="4">
    <source>
        <dbReference type="Google" id="ProtNLM"/>
    </source>
</evidence>
<keyword evidence="3" id="KW-1185">Reference proteome</keyword>